<protein>
    <recommendedName>
        <fullName evidence="1">Pyridoxamine 5'-phosphate oxidase N-terminal domain-containing protein</fullName>
    </recommendedName>
</protein>
<dbReference type="RefSeq" id="WP_309862720.1">
    <property type="nucleotide sequence ID" value="NZ_JAVDQG010000002.1"/>
</dbReference>
<keyword evidence="3" id="KW-1185">Reference proteome</keyword>
<dbReference type="NCBIfam" id="NF005232">
    <property type="entry name" value="PRK06733.1"/>
    <property type="match status" value="1"/>
</dbReference>
<dbReference type="InterPro" id="IPR012349">
    <property type="entry name" value="Split_barrel_FMN-bd"/>
</dbReference>
<reference evidence="2 3" key="1">
    <citation type="submission" date="2023-07" db="EMBL/GenBank/DDBJ databases">
        <title>Genomic Encyclopedia of Type Strains, Phase IV (KMG-IV): sequencing the most valuable type-strain genomes for metagenomic binning, comparative biology and taxonomic classification.</title>
        <authorList>
            <person name="Goeker M."/>
        </authorList>
    </citation>
    <scope>NUCLEOTIDE SEQUENCE [LARGE SCALE GENOMIC DNA]</scope>
    <source>
        <strain evidence="2 3">DSM 45903</strain>
    </source>
</reference>
<feature type="domain" description="Pyridoxamine 5'-phosphate oxidase N-terminal" evidence="1">
    <location>
        <begin position="15"/>
        <end position="94"/>
    </location>
</feature>
<evidence type="ECO:0000259" key="1">
    <source>
        <dbReference type="Pfam" id="PF01243"/>
    </source>
</evidence>
<evidence type="ECO:0000313" key="2">
    <source>
        <dbReference type="EMBL" id="MDR6224849.1"/>
    </source>
</evidence>
<dbReference type="Gene3D" id="2.30.110.10">
    <property type="entry name" value="Electron Transport, Fmn-binding Protein, Chain A"/>
    <property type="match status" value="1"/>
</dbReference>
<dbReference type="Pfam" id="PF01243">
    <property type="entry name" value="PNPOx_N"/>
    <property type="match status" value="1"/>
</dbReference>
<name>A0ABU1ILL4_9BACL</name>
<dbReference type="EMBL" id="JAVDQG010000002">
    <property type="protein sequence ID" value="MDR6224849.1"/>
    <property type="molecule type" value="Genomic_DNA"/>
</dbReference>
<proteinExistence type="predicted"/>
<sequence length="151" mass="16818">MAESIGKQLPELLLRKLKKEQYVLFATVDQETGAPQVNAVSWVYAADEKTIRIAVGHRSRMIGNVKAQPHVTITMIGPETTHAITGRARVTHEPLEGVTIKLACIEVEVETVRDVMFYGAKIAQEPIYEKTYDKEAADKLDRQVMAALQEA</sequence>
<dbReference type="SUPFAM" id="SSF50475">
    <property type="entry name" value="FMN-binding split barrel"/>
    <property type="match status" value="1"/>
</dbReference>
<organism evidence="2 3">
    <name type="scientific">Desmospora profundinema</name>
    <dbReference type="NCBI Taxonomy" id="1571184"/>
    <lineage>
        <taxon>Bacteria</taxon>
        <taxon>Bacillati</taxon>
        <taxon>Bacillota</taxon>
        <taxon>Bacilli</taxon>
        <taxon>Bacillales</taxon>
        <taxon>Thermoactinomycetaceae</taxon>
        <taxon>Desmospora</taxon>
    </lineage>
</organism>
<comment type="caution">
    <text evidence="2">The sequence shown here is derived from an EMBL/GenBank/DDBJ whole genome shotgun (WGS) entry which is preliminary data.</text>
</comment>
<accession>A0ABU1ILL4</accession>
<evidence type="ECO:0000313" key="3">
    <source>
        <dbReference type="Proteomes" id="UP001185012"/>
    </source>
</evidence>
<gene>
    <name evidence="2" type="ORF">JOE21_000840</name>
</gene>
<dbReference type="Proteomes" id="UP001185012">
    <property type="component" value="Unassembled WGS sequence"/>
</dbReference>
<dbReference type="InterPro" id="IPR011576">
    <property type="entry name" value="Pyridox_Oxase_N"/>
</dbReference>